<dbReference type="EMBL" id="QZEI01000118">
    <property type="protein sequence ID" value="RLV57934.1"/>
    <property type="molecule type" value="Genomic_DNA"/>
</dbReference>
<sequence length="114" mass="14086">MWNIEHLKNWCRFQRDESRNEPDQIIFENLEYKDGQFWCFYQTCDNDRHTKLPMEELIKVVRGYALTKSDYLKFIQFETYHNCYEHYFKHQAEPVRDSYVDYVLNKAIKIKEAS</sequence>
<comment type="caution">
    <text evidence="1">The sequence shown here is derived from an EMBL/GenBank/DDBJ whole genome shotgun (WGS) entry which is preliminary data.</text>
</comment>
<evidence type="ECO:0000313" key="2">
    <source>
        <dbReference type="Proteomes" id="UP000281474"/>
    </source>
</evidence>
<reference evidence="1 2" key="1">
    <citation type="submission" date="2018-09" db="EMBL/GenBank/DDBJ databases">
        <title>Phylogeny of the Shewanellaceae, and recommendation for two new genera, Pseudoshewanella and Parashewanella.</title>
        <authorList>
            <person name="Wang G."/>
        </authorList>
    </citation>
    <scope>NUCLEOTIDE SEQUENCE [LARGE SCALE GENOMIC DNA]</scope>
    <source>
        <strain evidence="1 2">C51</strain>
    </source>
</reference>
<dbReference type="Proteomes" id="UP000281474">
    <property type="component" value="Unassembled WGS sequence"/>
</dbReference>
<proteinExistence type="predicted"/>
<accession>A0A3L8PRT3</accession>
<gene>
    <name evidence="1" type="ORF">D5018_19975</name>
</gene>
<dbReference type="AlphaFoldDB" id="A0A3L8PRT3"/>
<organism evidence="1 2">
    <name type="scientific">Parashewanella curva</name>
    <dbReference type="NCBI Taxonomy" id="2338552"/>
    <lineage>
        <taxon>Bacteria</taxon>
        <taxon>Pseudomonadati</taxon>
        <taxon>Pseudomonadota</taxon>
        <taxon>Gammaproteobacteria</taxon>
        <taxon>Alteromonadales</taxon>
        <taxon>Shewanellaceae</taxon>
        <taxon>Parashewanella</taxon>
    </lineage>
</organism>
<evidence type="ECO:0000313" key="1">
    <source>
        <dbReference type="EMBL" id="RLV57934.1"/>
    </source>
</evidence>
<dbReference type="RefSeq" id="WP_121840742.1">
    <property type="nucleotide sequence ID" value="NZ_ML014867.1"/>
</dbReference>
<protein>
    <submittedName>
        <fullName evidence="1">Uncharacterized protein</fullName>
    </submittedName>
</protein>
<name>A0A3L8PRT3_9GAMM</name>
<keyword evidence="2" id="KW-1185">Reference proteome</keyword>